<sequence length="338" mass="35202">MAARGAAAGQKIPRGKKIYVGWTSPSLTGFASTDGTWFTAPDTGIYVLSATLSVGTTAVAANGDGVVMYVDRRAANGTISPIAAVRELALQASVQVVSVCTVVHLRAGEAVAVASYLDSGSPNPAYAIQGGEWECHFSALMCGPGAASFSEAPSPTGSLADWADQAVITAADMTARITTPLQTLYSPARILTRMVASYASPSGQRTLIPWGTATVEECGGWRMSGDGTTFTVPRSGIYLVTAFTGVQRDGTQGPYGSYQVNLLRNGQPFAVRQRQNTRISYSTAIPLSEVLFLAAGDTVSTELMGTGTGLTWRPEPSNDGWHAFGAVMLGPSAISMKG</sequence>
<reference evidence="2" key="1">
    <citation type="journal article" date="2019" name="Int. J. Syst. Evol. Microbiol.">
        <title>The Global Catalogue of Microorganisms (GCM) 10K type strain sequencing project: providing services to taxonomists for standard genome sequencing and annotation.</title>
        <authorList>
            <consortium name="The Broad Institute Genomics Platform"/>
            <consortium name="The Broad Institute Genome Sequencing Center for Infectious Disease"/>
            <person name="Wu L."/>
            <person name="Ma J."/>
        </authorList>
    </citation>
    <scope>NUCLEOTIDE SEQUENCE [LARGE SCALE GENOMIC DNA]</scope>
    <source>
        <strain evidence="2">JCM 5067</strain>
    </source>
</reference>
<comment type="caution">
    <text evidence="1">The sequence shown here is derived from an EMBL/GenBank/DDBJ whole genome shotgun (WGS) entry which is preliminary data.</text>
</comment>
<proteinExistence type="predicted"/>
<name>A0ABP3Q3Q7_9ACTN</name>
<dbReference type="Proteomes" id="UP001500668">
    <property type="component" value="Unassembled WGS sequence"/>
</dbReference>
<keyword evidence="2" id="KW-1185">Reference proteome</keyword>
<dbReference type="RefSeq" id="WP_344069376.1">
    <property type="nucleotide sequence ID" value="NZ_BAAACA010000004.1"/>
</dbReference>
<evidence type="ECO:0008006" key="3">
    <source>
        <dbReference type="Google" id="ProtNLM"/>
    </source>
</evidence>
<evidence type="ECO:0000313" key="2">
    <source>
        <dbReference type="Proteomes" id="UP001500668"/>
    </source>
</evidence>
<dbReference type="SUPFAM" id="SSF49842">
    <property type="entry name" value="TNF-like"/>
    <property type="match status" value="1"/>
</dbReference>
<dbReference type="InterPro" id="IPR008983">
    <property type="entry name" value="Tumour_necrosis_fac-like_dom"/>
</dbReference>
<dbReference type="EMBL" id="BAAACA010000004">
    <property type="protein sequence ID" value="GAA0579413.1"/>
    <property type="molecule type" value="Genomic_DNA"/>
</dbReference>
<organism evidence="1 2">
    <name type="scientific">Streptomyces crystallinus</name>
    <dbReference type="NCBI Taxonomy" id="68191"/>
    <lineage>
        <taxon>Bacteria</taxon>
        <taxon>Bacillati</taxon>
        <taxon>Actinomycetota</taxon>
        <taxon>Actinomycetes</taxon>
        <taxon>Kitasatosporales</taxon>
        <taxon>Streptomycetaceae</taxon>
        <taxon>Streptomyces</taxon>
    </lineage>
</organism>
<accession>A0ABP3Q3Q7</accession>
<gene>
    <name evidence="1" type="ORF">GCM10010394_04960</name>
</gene>
<dbReference type="Gene3D" id="2.60.120.40">
    <property type="match status" value="2"/>
</dbReference>
<protein>
    <recommendedName>
        <fullName evidence="3">C1q domain-containing protein</fullName>
    </recommendedName>
</protein>
<evidence type="ECO:0000313" key="1">
    <source>
        <dbReference type="EMBL" id="GAA0579413.1"/>
    </source>
</evidence>